<dbReference type="SUPFAM" id="SSF56003">
    <property type="entry name" value="Molybdenum cofactor-binding domain"/>
    <property type="match status" value="1"/>
</dbReference>
<keyword evidence="6" id="KW-0500">Molybdenum</keyword>
<dbReference type="Pfam" id="PF20256">
    <property type="entry name" value="MoCoBD_2"/>
    <property type="match status" value="1"/>
</dbReference>
<dbReference type="GO" id="GO:0071949">
    <property type="term" value="F:FAD binding"/>
    <property type="evidence" value="ECO:0007669"/>
    <property type="project" value="InterPro"/>
</dbReference>
<dbReference type="InterPro" id="IPR001041">
    <property type="entry name" value="2Fe-2S_ferredoxin-type"/>
</dbReference>
<feature type="domain" description="FAD-binding PCMH-type" evidence="21">
    <location>
        <begin position="192"/>
        <end position="366"/>
    </location>
</feature>
<reference evidence="22 23" key="1">
    <citation type="submission" date="2019-06" db="EMBL/GenBank/DDBJ databases">
        <title>Whole genome shotgun sequence of Zoogloea ramigera NBRC 15342.</title>
        <authorList>
            <person name="Hosoyama A."/>
            <person name="Uohara A."/>
            <person name="Ohji S."/>
            <person name="Ichikawa N."/>
        </authorList>
    </citation>
    <scope>NUCLEOTIDE SEQUENCE [LARGE SCALE GENOMIC DNA]</scope>
    <source>
        <strain evidence="22 23">NBRC 15342</strain>
    </source>
</reference>
<dbReference type="InterPro" id="IPR002888">
    <property type="entry name" value="2Fe-2S-bd"/>
</dbReference>
<dbReference type="InterPro" id="IPR036683">
    <property type="entry name" value="CO_DH_flav_C_dom_sf"/>
</dbReference>
<keyword evidence="14" id="KW-0520">NAD</keyword>
<comment type="cofactor">
    <cofactor evidence="1">
        <name>Mo-molybdopterin</name>
        <dbReference type="ChEBI" id="CHEBI:71302"/>
    </cofactor>
</comment>
<dbReference type="InterPro" id="IPR016167">
    <property type="entry name" value="FAD-bd_PCMH_sub1"/>
</dbReference>
<dbReference type="GO" id="GO:0030151">
    <property type="term" value="F:molybdenum ion binding"/>
    <property type="evidence" value="ECO:0007669"/>
    <property type="project" value="InterPro"/>
</dbReference>
<comment type="cofactor">
    <cofactor evidence="19">
        <name>Mo-molybdopterin cytosine dinucleotide</name>
        <dbReference type="ChEBI" id="CHEBI:71308"/>
    </cofactor>
</comment>
<keyword evidence="15" id="KW-0576">Peroxisome</keyword>
<dbReference type="InterPro" id="IPR014309">
    <property type="entry name" value="Xanthine_DH_Mopterin-bd_su"/>
</dbReference>
<evidence type="ECO:0000256" key="9">
    <source>
        <dbReference type="ARBA" id="ARBA00022723"/>
    </source>
</evidence>
<dbReference type="InterPro" id="IPR005107">
    <property type="entry name" value="CO_DH_flav_C"/>
</dbReference>
<dbReference type="SMART" id="SM01008">
    <property type="entry name" value="Ald_Xan_dh_C"/>
    <property type="match status" value="1"/>
</dbReference>
<comment type="catalytic activity">
    <reaction evidence="18">
        <text>hypoxanthine + NAD(+) + H2O = xanthine + NADH + H(+)</text>
        <dbReference type="Rhea" id="RHEA:24670"/>
        <dbReference type="ChEBI" id="CHEBI:15377"/>
        <dbReference type="ChEBI" id="CHEBI:15378"/>
        <dbReference type="ChEBI" id="CHEBI:17368"/>
        <dbReference type="ChEBI" id="CHEBI:17712"/>
        <dbReference type="ChEBI" id="CHEBI:57540"/>
        <dbReference type="ChEBI" id="CHEBI:57945"/>
        <dbReference type="EC" id="1.17.1.4"/>
    </reaction>
</comment>
<dbReference type="SUPFAM" id="SSF47741">
    <property type="entry name" value="CO dehydrogenase ISP C-domain like"/>
    <property type="match status" value="1"/>
</dbReference>
<evidence type="ECO:0000256" key="16">
    <source>
        <dbReference type="ARBA" id="ARBA00034078"/>
    </source>
</evidence>
<dbReference type="PANTHER" id="PTHR45444:SF3">
    <property type="entry name" value="XANTHINE DEHYDROGENASE"/>
    <property type="match status" value="1"/>
</dbReference>
<dbReference type="InterPro" id="IPR014307">
    <property type="entry name" value="Xanthine_DH_ssu"/>
</dbReference>
<dbReference type="Pfam" id="PF02738">
    <property type="entry name" value="MoCoBD_1"/>
    <property type="match status" value="1"/>
</dbReference>
<evidence type="ECO:0000256" key="6">
    <source>
        <dbReference type="ARBA" id="ARBA00022505"/>
    </source>
</evidence>
<proteinExistence type="inferred from homology"/>
<dbReference type="Pfam" id="PF03450">
    <property type="entry name" value="CO_deh_flav_C"/>
    <property type="match status" value="1"/>
</dbReference>
<dbReference type="Pfam" id="PF00941">
    <property type="entry name" value="FAD_binding_5"/>
    <property type="match status" value="1"/>
</dbReference>
<keyword evidence="9" id="KW-0479">Metal-binding</keyword>
<dbReference type="PIRSF" id="PIRSF000127">
    <property type="entry name" value="Xanthine_DH"/>
    <property type="match status" value="1"/>
</dbReference>
<dbReference type="FunFam" id="3.30.365.10:FF:000001">
    <property type="entry name" value="Xanthine dehydrogenase oxidase"/>
    <property type="match status" value="1"/>
</dbReference>
<evidence type="ECO:0000256" key="5">
    <source>
        <dbReference type="ARBA" id="ARBA00013123"/>
    </source>
</evidence>
<dbReference type="InterPro" id="IPR000674">
    <property type="entry name" value="Ald_Oxase/Xan_DH_a/b"/>
</dbReference>
<organism evidence="22 23">
    <name type="scientific">Zoogloea ramigera</name>
    <dbReference type="NCBI Taxonomy" id="350"/>
    <lineage>
        <taxon>Bacteria</taxon>
        <taxon>Pseudomonadati</taxon>
        <taxon>Pseudomonadota</taxon>
        <taxon>Betaproteobacteria</taxon>
        <taxon>Rhodocyclales</taxon>
        <taxon>Zoogloeaceae</taxon>
        <taxon>Zoogloea</taxon>
    </lineage>
</organism>
<evidence type="ECO:0000256" key="19">
    <source>
        <dbReference type="ARBA" id="ARBA00053029"/>
    </source>
</evidence>
<comment type="catalytic activity">
    <reaction evidence="17">
        <text>xanthine + NAD(+) + H2O = urate + NADH + H(+)</text>
        <dbReference type="Rhea" id="RHEA:16669"/>
        <dbReference type="ChEBI" id="CHEBI:15377"/>
        <dbReference type="ChEBI" id="CHEBI:15378"/>
        <dbReference type="ChEBI" id="CHEBI:17712"/>
        <dbReference type="ChEBI" id="CHEBI:17775"/>
        <dbReference type="ChEBI" id="CHEBI:57540"/>
        <dbReference type="ChEBI" id="CHEBI:57945"/>
        <dbReference type="EC" id="1.17.1.4"/>
    </reaction>
</comment>
<evidence type="ECO:0000256" key="14">
    <source>
        <dbReference type="ARBA" id="ARBA00023027"/>
    </source>
</evidence>
<dbReference type="InterPro" id="IPR036884">
    <property type="entry name" value="2Fe-2S-bd_dom_sf"/>
</dbReference>
<evidence type="ECO:0000313" key="23">
    <source>
        <dbReference type="Proteomes" id="UP000318422"/>
    </source>
</evidence>
<dbReference type="InterPro" id="IPR036010">
    <property type="entry name" value="2Fe-2S_ferredoxin-like_sf"/>
</dbReference>
<evidence type="ECO:0000256" key="12">
    <source>
        <dbReference type="ARBA" id="ARBA00023004"/>
    </source>
</evidence>
<evidence type="ECO:0000256" key="15">
    <source>
        <dbReference type="ARBA" id="ARBA00023140"/>
    </source>
</evidence>
<evidence type="ECO:0000259" key="20">
    <source>
        <dbReference type="PROSITE" id="PS51085"/>
    </source>
</evidence>
<evidence type="ECO:0000259" key="21">
    <source>
        <dbReference type="PROSITE" id="PS51387"/>
    </source>
</evidence>
<dbReference type="InterPro" id="IPR016169">
    <property type="entry name" value="FAD-bd_PCMH_sub2"/>
</dbReference>
<dbReference type="GO" id="GO:0051537">
    <property type="term" value="F:2 iron, 2 sulfur cluster binding"/>
    <property type="evidence" value="ECO:0007669"/>
    <property type="project" value="UniProtKB-KW"/>
</dbReference>
<comment type="similarity">
    <text evidence="4">Belongs to the xanthine dehydrogenase family.</text>
</comment>
<dbReference type="RefSeq" id="WP_141351083.1">
    <property type="nucleotide sequence ID" value="NZ_BJNV01000022.1"/>
</dbReference>
<dbReference type="SUPFAM" id="SSF56176">
    <property type="entry name" value="FAD-binding/transporter-associated domain-like"/>
    <property type="match status" value="1"/>
</dbReference>
<evidence type="ECO:0000256" key="4">
    <source>
        <dbReference type="ARBA" id="ARBA00006849"/>
    </source>
</evidence>
<dbReference type="SUPFAM" id="SSF54665">
    <property type="entry name" value="CO dehydrogenase molybdoprotein N-domain-like"/>
    <property type="match status" value="1"/>
</dbReference>
<protein>
    <recommendedName>
        <fullName evidence="5">xanthine dehydrogenase</fullName>
        <ecNumber evidence="5">1.17.1.4</ecNumber>
    </recommendedName>
</protein>
<evidence type="ECO:0000256" key="18">
    <source>
        <dbReference type="ARBA" id="ARBA00049517"/>
    </source>
</evidence>
<dbReference type="Gene3D" id="3.90.1170.50">
    <property type="entry name" value="Aldehyde oxidase/xanthine dehydrogenase, a/b hammerhead"/>
    <property type="match status" value="1"/>
</dbReference>
<dbReference type="InterPro" id="IPR036856">
    <property type="entry name" value="Ald_Oxase/Xan_DH_a/b_sf"/>
</dbReference>
<dbReference type="AlphaFoldDB" id="A0A4Y4CTU4"/>
<dbReference type="PANTHER" id="PTHR45444">
    <property type="entry name" value="XANTHINE DEHYDROGENASE"/>
    <property type="match status" value="1"/>
</dbReference>
<dbReference type="Gene3D" id="3.30.43.10">
    <property type="entry name" value="Uridine Diphospho-n-acetylenolpyruvylglucosamine Reductase, domain 2"/>
    <property type="match status" value="1"/>
</dbReference>
<feature type="domain" description="2Fe-2S ferredoxin-type" evidence="20">
    <location>
        <begin position="4"/>
        <end position="89"/>
    </location>
</feature>
<dbReference type="Proteomes" id="UP000318422">
    <property type="component" value="Unassembled WGS sequence"/>
</dbReference>
<dbReference type="InterPro" id="IPR036318">
    <property type="entry name" value="FAD-bd_PCMH-like_sf"/>
</dbReference>
<dbReference type="EC" id="1.17.1.4" evidence="5"/>
<dbReference type="PROSITE" id="PS51387">
    <property type="entry name" value="FAD_PCMH"/>
    <property type="match status" value="1"/>
</dbReference>
<keyword evidence="13" id="KW-0411">Iron-sulfur</keyword>
<dbReference type="InterPro" id="IPR006058">
    <property type="entry name" value="2Fe2S_fd_BS"/>
</dbReference>
<dbReference type="Gene3D" id="3.30.390.50">
    <property type="entry name" value="CO dehydrogenase flavoprotein, C-terminal domain"/>
    <property type="match status" value="1"/>
</dbReference>
<evidence type="ECO:0000256" key="8">
    <source>
        <dbReference type="ARBA" id="ARBA00022714"/>
    </source>
</evidence>
<keyword evidence="7" id="KW-0285">Flavoprotein</keyword>
<dbReference type="SUPFAM" id="SSF55447">
    <property type="entry name" value="CO dehydrogenase flavoprotein C-terminal domain-like"/>
    <property type="match status" value="1"/>
</dbReference>
<dbReference type="InterPro" id="IPR046867">
    <property type="entry name" value="AldOxase/xan_DH_MoCoBD2"/>
</dbReference>
<keyword evidence="23" id="KW-1185">Reference proteome</keyword>
<accession>A0A4Y4CTU4</accession>
<dbReference type="SUPFAM" id="SSF54292">
    <property type="entry name" value="2Fe-2S ferredoxin-like"/>
    <property type="match status" value="1"/>
</dbReference>
<keyword evidence="11" id="KW-0560">Oxidoreductase</keyword>
<dbReference type="Gene3D" id="3.30.365.10">
    <property type="entry name" value="Aldehyde oxidase/xanthine dehydrogenase, molybdopterin binding domain"/>
    <property type="match status" value="4"/>
</dbReference>
<dbReference type="Gene3D" id="3.30.465.10">
    <property type="match status" value="1"/>
</dbReference>
<evidence type="ECO:0000256" key="10">
    <source>
        <dbReference type="ARBA" id="ARBA00022827"/>
    </source>
</evidence>
<comment type="caution">
    <text evidence="22">The sequence shown here is derived from an EMBL/GenBank/DDBJ whole genome shotgun (WGS) entry which is preliminary data.</text>
</comment>
<sequence>MSERPIQFWFRGAIRQVEGAAPARSLLDWLREDMRATGTKEGCAEGDCGACTVVLGEAVGGALQLRAVNACIRLLPTLDGKAVFTVEDLATLAGPGRLHPVQQALVSGHGTQCGFCTPGFAMSLFALYENHPTCPSREAIIDALAGNLCRCTGYRPIVDALPAAYRLPRVSLDRGPILAALARMAALPPLIYRAGGCRFIAPRSLAELAAARQANPQARLVAGATDLALGITKALRDPGDLLWLGAVPELQAIGRSADGGLAIGAAASLADAFAALVAFEPGWAELARRFAGPPVRHAGTLGGNIANGSPIGDSMPGLIALGARLVLRQGAQQRRLPLDEFYLGYRQTALAPGEFIEAVEVPPAPAGSLFRCWKVSKRHDQDISALCGAFAIGLADGRVSHVRIAFGGMAATPARARATEAALLGQPWTEATVEAAITALCTEFKPLDDLRASAAYRRQAAAGLLRRLWLETCGTAPLRLADIAPAAQAAPATTTVGADRPPPIGQPLPHESAHLHVAGSATYTDDLPEPAGLLHAAVGLSDVAHGRLIGLDITAVRAAPGVRAVITAADIPGLNDCGPVVHDDPILATGEVLFHGQPLFAVAADTREQARRAARLAVMRIEPLPAIMNIDDALAVGSEVLPPVELSRGDVAAALAGAPHRLAGRVRTGGQEHYYLEGQIACAIPREDDSLHLLSSTQHPTEMQQAVAGALGWRMHQVSCECRRMGGGFGGKEAQSAQWACIAALLARASGRPVKLRLDRDDDMRATGKRHDFRIDYNVGFGPDGRIIGLRLGLSSRCGFSADLSGPVNDRAVFHADNAYYLDAVAIRSLRCRTHTVSNTAFRGFGGPQGMFAIEMVLDDIARHLGLDPLAVRRANFYAGPGRNITPYGMRVEDTIIAPLVARLVSDADYAGRRAEIAAFNATSQVLKRGLALTPVKFGISFTNTFLNQAGALVHVYKDGSVGVSHGGTEMGQGLYTKVRQIVAAEFGLAVGDVRLSATDTSRVPNTSATAASSGSDLNGKAAQAACRAIRGRRAAFVAGKAGVEATSVRFEAGRVRAPGFDAPFAQVALDAWLARVQLWDAGFYATPKLSYDASAMRGRPFYYFAYGAALSEVAIDTLTGEHRLLRVDILHDAGRSINPAIDIGQIEGGFIQGLGWLTSEELVFGADGALLTHSPSTYKIPTAADLPPVFNVRLWDQPNREDAIHRAKAVGEPPLMLALSAFFALRDAVAAALGPGARPQLDAPATPEAILRALHGGSLP</sequence>
<dbReference type="InterPro" id="IPR002346">
    <property type="entry name" value="Mopterin_DH_FAD-bd"/>
</dbReference>
<evidence type="ECO:0000256" key="11">
    <source>
        <dbReference type="ARBA" id="ARBA00023002"/>
    </source>
</evidence>
<dbReference type="SMART" id="SM01092">
    <property type="entry name" value="CO_deh_flav_C"/>
    <property type="match status" value="1"/>
</dbReference>
<comment type="subcellular location">
    <subcellularLocation>
        <location evidence="3">Peroxisome</location>
    </subcellularLocation>
</comment>
<comment type="cofactor">
    <cofactor evidence="16">
        <name>[2Fe-2S] cluster</name>
        <dbReference type="ChEBI" id="CHEBI:190135"/>
    </cofactor>
</comment>
<gene>
    <name evidence="22" type="ORF">ZRA01_15950</name>
</gene>
<dbReference type="InterPro" id="IPR016166">
    <property type="entry name" value="FAD-bd_PCMH"/>
</dbReference>
<keyword evidence="10" id="KW-0274">FAD</keyword>
<name>A0A4Y4CTU4_ZOORA</name>
<dbReference type="InterPro" id="IPR008274">
    <property type="entry name" value="AldOxase/xan_DH_MoCoBD1"/>
</dbReference>
<evidence type="ECO:0000313" key="22">
    <source>
        <dbReference type="EMBL" id="GEC95522.1"/>
    </source>
</evidence>
<keyword evidence="12" id="KW-0408">Iron</keyword>
<dbReference type="InterPro" id="IPR037165">
    <property type="entry name" value="AldOxase/xan_DH_Mopterin-bd_sf"/>
</dbReference>
<evidence type="ECO:0000256" key="3">
    <source>
        <dbReference type="ARBA" id="ARBA00004275"/>
    </source>
</evidence>
<dbReference type="NCBIfam" id="TIGR02963">
    <property type="entry name" value="xanthine_xdhA"/>
    <property type="match status" value="1"/>
</dbReference>
<dbReference type="Pfam" id="PF01799">
    <property type="entry name" value="Fer2_2"/>
    <property type="match status" value="1"/>
</dbReference>
<dbReference type="Pfam" id="PF01315">
    <property type="entry name" value="Ald_Xan_dh_C"/>
    <property type="match status" value="1"/>
</dbReference>
<evidence type="ECO:0000256" key="2">
    <source>
        <dbReference type="ARBA" id="ARBA00001974"/>
    </source>
</evidence>
<dbReference type="Gene3D" id="3.10.20.30">
    <property type="match status" value="1"/>
</dbReference>
<dbReference type="InterPro" id="IPR012675">
    <property type="entry name" value="Beta-grasp_dom_sf"/>
</dbReference>
<dbReference type="PROSITE" id="PS00197">
    <property type="entry name" value="2FE2S_FER_1"/>
    <property type="match status" value="1"/>
</dbReference>
<dbReference type="GO" id="GO:0004854">
    <property type="term" value="F:xanthine dehydrogenase activity"/>
    <property type="evidence" value="ECO:0007669"/>
    <property type="project" value="UniProtKB-EC"/>
</dbReference>
<dbReference type="InterPro" id="IPR016208">
    <property type="entry name" value="Ald_Oxase/xanthine_DH-like"/>
</dbReference>
<evidence type="ECO:0000256" key="1">
    <source>
        <dbReference type="ARBA" id="ARBA00001924"/>
    </source>
</evidence>
<dbReference type="GO" id="GO:0005506">
    <property type="term" value="F:iron ion binding"/>
    <property type="evidence" value="ECO:0007669"/>
    <property type="project" value="InterPro"/>
</dbReference>
<dbReference type="NCBIfam" id="TIGR02965">
    <property type="entry name" value="xanthine_xdhB"/>
    <property type="match status" value="1"/>
</dbReference>
<comment type="cofactor">
    <cofactor evidence="2">
        <name>FAD</name>
        <dbReference type="ChEBI" id="CHEBI:57692"/>
    </cofactor>
</comment>
<keyword evidence="8" id="KW-0001">2Fe-2S</keyword>
<evidence type="ECO:0000256" key="13">
    <source>
        <dbReference type="ARBA" id="ARBA00023014"/>
    </source>
</evidence>
<dbReference type="EMBL" id="BJNV01000022">
    <property type="protein sequence ID" value="GEC95522.1"/>
    <property type="molecule type" value="Genomic_DNA"/>
</dbReference>
<evidence type="ECO:0000256" key="7">
    <source>
        <dbReference type="ARBA" id="ARBA00022630"/>
    </source>
</evidence>
<evidence type="ECO:0000256" key="17">
    <source>
        <dbReference type="ARBA" id="ARBA00049017"/>
    </source>
</evidence>
<dbReference type="PROSITE" id="PS51085">
    <property type="entry name" value="2FE2S_FER_2"/>
    <property type="match status" value="1"/>
</dbReference>
<dbReference type="Gene3D" id="1.10.150.120">
    <property type="entry name" value="[2Fe-2S]-binding domain"/>
    <property type="match status" value="1"/>
</dbReference>
<dbReference type="OrthoDB" id="9758509at2"/>